<dbReference type="AlphaFoldDB" id="A0A1Z3HUI4"/>
<feature type="domain" description="Putative restriction endonuclease" evidence="2">
    <location>
        <begin position="50"/>
        <end position="232"/>
    </location>
</feature>
<dbReference type="CDD" id="cd06260">
    <property type="entry name" value="DUF820-like"/>
    <property type="match status" value="1"/>
</dbReference>
<dbReference type="EMBL" id="CP021983">
    <property type="protein sequence ID" value="ASC73978.1"/>
    <property type="molecule type" value="Genomic_DNA"/>
</dbReference>
<protein>
    <recommendedName>
        <fullName evidence="2">Putative restriction endonuclease domain-containing protein</fullName>
    </recommendedName>
</protein>
<evidence type="ECO:0000313" key="3">
    <source>
        <dbReference type="EMBL" id="ASC73978.1"/>
    </source>
</evidence>
<dbReference type="Proteomes" id="UP000191901">
    <property type="component" value="Chromosome"/>
</dbReference>
<feature type="region of interest" description="Disordered" evidence="1">
    <location>
        <begin position="24"/>
        <end position="47"/>
    </location>
</feature>
<evidence type="ECO:0000256" key="1">
    <source>
        <dbReference type="SAM" id="MobiDB-lite"/>
    </source>
</evidence>
<dbReference type="InterPro" id="IPR008538">
    <property type="entry name" value="Uma2"/>
</dbReference>
<dbReference type="PANTHER" id="PTHR33352:SF3">
    <property type="entry name" value="SLR1612 PROTEIN"/>
    <property type="match status" value="1"/>
</dbReference>
<proteinExistence type="predicted"/>
<reference evidence="3 4" key="1">
    <citation type="journal article" date="2016" name="Biochim. Biophys. Acta">
        <title>Characterization of red-shifted phycobilisomes isolated from the chlorophyll f-containing cyanobacterium Halomicronema hongdechloris.</title>
        <authorList>
            <person name="Li Y."/>
            <person name="Lin Y."/>
            <person name="Garvey C.J."/>
            <person name="Birch D."/>
            <person name="Corkery R.W."/>
            <person name="Loughlin P.C."/>
            <person name="Scheer H."/>
            <person name="Willows R.D."/>
            <person name="Chen M."/>
        </authorList>
    </citation>
    <scope>NUCLEOTIDE SEQUENCE [LARGE SCALE GENOMIC DNA]</scope>
    <source>
        <strain evidence="3 4">C2206</strain>
    </source>
</reference>
<keyword evidence="4" id="KW-1185">Reference proteome</keyword>
<sequence>MNAVPPYNQDSRWPVAMMTFTTGHSIPQTVPPRPPRETLPTMYDLPSESVGEPGLPDEFHDLQPQLLSRMLTLADYSRDQWFTGSDLNLYYDVHYPRWYKRPDWFLAVGVPRLYDGHDLRRSYVTWQEGQNPYVVIELLSPGTEPEDLGRFYGAEDAVASADGIEEPWPMAAESPPVGSEQPPSKLTVYEQWLRVPHYLVYSRPTRRLRHFQLVGGRYQEAPVQAPPPQAWLADLQIGLGLGLGRFEGIAGDWLRWCSADGGWLLTDTEQEQQARERAQAQVLQAAKKSTGHRDERWIR</sequence>
<dbReference type="KEGG" id="hhg:XM38_049520"/>
<gene>
    <name evidence="3" type="ORF">XM38_049520</name>
</gene>
<evidence type="ECO:0000313" key="4">
    <source>
        <dbReference type="Proteomes" id="UP000191901"/>
    </source>
</evidence>
<organism evidence="3 4">
    <name type="scientific">Halomicronema hongdechloris C2206</name>
    <dbReference type="NCBI Taxonomy" id="1641165"/>
    <lineage>
        <taxon>Bacteria</taxon>
        <taxon>Bacillati</taxon>
        <taxon>Cyanobacteriota</taxon>
        <taxon>Cyanophyceae</taxon>
        <taxon>Nodosilineales</taxon>
        <taxon>Nodosilineaceae</taxon>
        <taxon>Halomicronema</taxon>
    </lineage>
</organism>
<evidence type="ECO:0000259" key="2">
    <source>
        <dbReference type="Pfam" id="PF05685"/>
    </source>
</evidence>
<dbReference type="Pfam" id="PF05685">
    <property type="entry name" value="Uma2"/>
    <property type="match status" value="1"/>
</dbReference>
<dbReference type="PANTHER" id="PTHR33352">
    <property type="entry name" value="SLR1095 PROTEIN"/>
    <property type="match status" value="1"/>
</dbReference>
<accession>A0A1Z3HUI4</accession>
<name>A0A1Z3HUI4_9CYAN</name>